<protein>
    <submittedName>
        <fullName evidence="1">Uncharacterized protein</fullName>
    </submittedName>
</protein>
<dbReference type="EMBL" id="BARW01028656">
    <property type="protein sequence ID" value="GAJ14934.1"/>
    <property type="molecule type" value="Genomic_DNA"/>
</dbReference>
<organism evidence="1">
    <name type="scientific">marine sediment metagenome</name>
    <dbReference type="NCBI Taxonomy" id="412755"/>
    <lineage>
        <taxon>unclassified sequences</taxon>
        <taxon>metagenomes</taxon>
        <taxon>ecological metagenomes</taxon>
    </lineage>
</organism>
<evidence type="ECO:0000313" key="1">
    <source>
        <dbReference type="EMBL" id="GAJ14934.1"/>
    </source>
</evidence>
<proteinExistence type="predicted"/>
<dbReference type="AlphaFoldDB" id="X1UBQ8"/>
<reference evidence="1" key="1">
    <citation type="journal article" date="2014" name="Front. Microbiol.">
        <title>High frequency of phylogenetically diverse reductive dehalogenase-homologous genes in deep subseafloor sedimentary metagenomes.</title>
        <authorList>
            <person name="Kawai M."/>
            <person name="Futagami T."/>
            <person name="Toyoda A."/>
            <person name="Takaki Y."/>
            <person name="Nishi S."/>
            <person name="Hori S."/>
            <person name="Arai W."/>
            <person name="Tsubouchi T."/>
            <person name="Morono Y."/>
            <person name="Uchiyama I."/>
            <person name="Ito T."/>
            <person name="Fujiyama A."/>
            <person name="Inagaki F."/>
            <person name="Takami H."/>
        </authorList>
    </citation>
    <scope>NUCLEOTIDE SEQUENCE</scope>
    <source>
        <strain evidence="1">Expedition CK06-06</strain>
    </source>
</reference>
<sequence length="43" mass="5287">HNFWERKVLKEGLREEIPDNVKKLIREFIRELANDFFTAKNIE</sequence>
<feature type="non-terminal residue" evidence="1">
    <location>
        <position position="1"/>
    </location>
</feature>
<comment type="caution">
    <text evidence="1">The sequence shown here is derived from an EMBL/GenBank/DDBJ whole genome shotgun (WGS) entry which is preliminary data.</text>
</comment>
<accession>X1UBQ8</accession>
<name>X1UBQ8_9ZZZZ</name>
<gene>
    <name evidence="1" type="ORF">S12H4_46217</name>
</gene>